<protein>
    <submittedName>
        <fullName evidence="2">Carboxylesterase family protein</fullName>
    </submittedName>
</protein>
<evidence type="ECO:0000313" key="3">
    <source>
        <dbReference type="Proteomes" id="UP000320011"/>
    </source>
</evidence>
<proteinExistence type="predicted"/>
<dbReference type="Gene3D" id="3.40.50.1820">
    <property type="entry name" value="alpha/beta hydrolase"/>
    <property type="match status" value="1"/>
</dbReference>
<keyword evidence="3" id="KW-1185">Reference proteome</keyword>
<reference evidence="2 3" key="1">
    <citation type="submission" date="2019-07" db="EMBL/GenBank/DDBJ databases">
        <authorList>
            <person name="Duangmal K."/>
            <person name="Teo W.F.A."/>
        </authorList>
    </citation>
    <scope>NUCLEOTIDE SEQUENCE [LARGE SCALE GENOMIC DNA]</scope>
    <source>
        <strain evidence="2 3">TBRC 6029</strain>
    </source>
</reference>
<dbReference type="OrthoDB" id="4308422at2"/>
<sequence>MGESQLLAVVKRRFDDPEGVLAGYRDRFPGESPGALTTRITTDAFTESNRRLARAHRGAGNPVHGYEFAWRSPAFGGRLGACHCAELPFVFDRLDLPDLYGAKGLLGADPPDQELAKRMHTAWVGFVTHGDPGWPVGESRTFRTRKDQAPGPL</sequence>
<reference evidence="2 3" key="2">
    <citation type="submission" date="2019-08" db="EMBL/GenBank/DDBJ databases">
        <title>Amycolatopsis acidicola sp. nov., isolated from peat swamp forest soil.</title>
        <authorList>
            <person name="Srisuk N."/>
        </authorList>
    </citation>
    <scope>NUCLEOTIDE SEQUENCE [LARGE SCALE GENOMIC DNA]</scope>
    <source>
        <strain evidence="2 3">TBRC 6029</strain>
    </source>
</reference>
<comment type="caution">
    <text evidence="2">The sequence shown here is derived from an EMBL/GenBank/DDBJ whole genome shotgun (WGS) entry which is preliminary data.</text>
</comment>
<dbReference type="Pfam" id="PF00135">
    <property type="entry name" value="COesterase"/>
    <property type="match status" value="1"/>
</dbReference>
<dbReference type="AlphaFoldDB" id="A0A558D6H4"/>
<dbReference type="Proteomes" id="UP000320011">
    <property type="component" value="Unassembled WGS sequence"/>
</dbReference>
<gene>
    <name evidence="2" type="ORF">FNH05_08205</name>
</gene>
<dbReference type="SUPFAM" id="SSF53474">
    <property type="entry name" value="alpha/beta-Hydrolases"/>
    <property type="match status" value="1"/>
</dbReference>
<organism evidence="2 3">
    <name type="scientific">Amycolatopsis rhizosphaerae</name>
    <dbReference type="NCBI Taxonomy" id="2053003"/>
    <lineage>
        <taxon>Bacteria</taxon>
        <taxon>Bacillati</taxon>
        <taxon>Actinomycetota</taxon>
        <taxon>Actinomycetes</taxon>
        <taxon>Pseudonocardiales</taxon>
        <taxon>Pseudonocardiaceae</taxon>
        <taxon>Amycolatopsis</taxon>
    </lineage>
</organism>
<dbReference type="RefSeq" id="WP_144586723.1">
    <property type="nucleotide sequence ID" value="NZ_VJWX01000051.1"/>
</dbReference>
<accession>A0A558D6H4</accession>
<dbReference type="EMBL" id="VJWX01000051">
    <property type="protein sequence ID" value="TVT56608.1"/>
    <property type="molecule type" value="Genomic_DNA"/>
</dbReference>
<feature type="domain" description="Carboxylesterase type B" evidence="1">
    <location>
        <begin position="39"/>
        <end position="133"/>
    </location>
</feature>
<evidence type="ECO:0000313" key="2">
    <source>
        <dbReference type="EMBL" id="TVT56608.1"/>
    </source>
</evidence>
<dbReference type="InterPro" id="IPR002018">
    <property type="entry name" value="CarbesteraseB"/>
</dbReference>
<evidence type="ECO:0000259" key="1">
    <source>
        <dbReference type="Pfam" id="PF00135"/>
    </source>
</evidence>
<name>A0A558D6H4_9PSEU</name>
<dbReference type="InterPro" id="IPR029058">
    <property type="entry name" value="AB_hydrolase_fold"/>
</dbReference>